<dbReference type="GO" id="GO:0008510">
    <property type="term" value="F:sodium:bicarbonate symporter activity"/>
    <property type="evidence" value="ECO:0007669"/>
    <property type="project" value="TreeGrafter"/>
</dbReference>
<feature type="transmembrane region" description="Helical" evidence="9">
    <location>
        <begin position="877"/>
        <end position="893"/>
    </location>
</feature>
<feature type="region of interest" description="Disordered" evidence="10">
    <location>
        <begin position="1"/>
        <end position="57"/>
    </location>
</feature>
<dbReference type="SUPFAM" id="SSF55804">
    <property type="entry name" value="Phoshotransferase/anion transport protein"/>
    <property type="match status" value="1"/>
</dbReference>
<dbReference type="FunCoup" id="A0A6P8IXK4">
    <property type="interactions" value="1377"/>
</dbReference>
<dbReference type="InterPro" id="IPR013769">
    <property type="entry name" value="Band3_cytoplasmic_dom"/>
</dbReference>
<dbReference type="GO" id="GO:0008509">
    <property type="term" value="F:monoatomic anion transmembrane transporter activity"/>
    <property type="evidence" value="ECO:0007669"/>
    <property type="project" value="InterPro"/>
</dbReference>
<dbReference type="Gene3D" id="3.40.930.10">
    <property type="entry name" value="Mannitol-specific EII, Chain A"/>
    <property type="match status" value="1"/>
</dbReference>
<evidence type="ECO:0000256" key="1">
    <source>
        <dbReference type="ARBA" id="ARBA00004554"/>
    </source>
</evidence>
<evidence type="ECO:0000256" key="7">
    <source>
        <dbReference type="ARBA" id="ARBA00023065"/>
    </source>
</evidence>
<dbReference type="Pfam" id="PF00955">
    <property type="entry name" value="HCO3_cotransp"/>
    <property type="match status" value="1"/>
</dbReference>
<organism evidence="13 14">
    <name type="scientific">Actinia tenebrosa</name>
    <name type="common">Australian red waratah sea anemone</name>
    <dbReference type="NCBI Taxonomy" id="6105"/>
    <lineage>
        <taxon>Eukaryota</taxon>
        <taxon>Metazoa</taxon>
        <taxon>Cnidaria</taxon>
        <taxon>Anthozoa</taxon>
        <taxon>Hexacorallia</taxon>
        <taxon>Actiniaria</taxon>
        <taxon>Actiniidae</taxon>
        <taxon>Actinia</taxon>
    </lineage>
</organism>
<reference evidence="14" key="1">
    <citation type="submission" date="2025-08" db="UniProtKB">
        <authorList>
            <consortium name="RefSeq"/>
        </authorList>
    </citation>
    <scope>IDENTIFICATION</scope>
    <source>
        <tissue evidence="14">Tentacle</tissue>
    </source>
</reference>
<feature type="compositionally biased region" description="Basic and acidic residues" evidence="10">
    <location>
        <begin position="21"/>
        <end position="36"/>
    </location>
</feature>
<evidence type="ECO:0000259" key="12">
    <source>
        <dbReference type="Pfam" id="PF07565"/>
    </source>
</evidence>
<keyword evidence="6 9" id="KW-1133">Transmembrane helix</keyword>
<evidence type="ECO:0000256" key="2">
    <source>
        <dbReference type="ARBA" id="ARBA00010993"/>
    </source>
</evidence>
<dbReference type="PANTHER" id="PTHR11453:SF36">
    <property type="entry name" value="ANION EXCHANGE PROTEIN"/>
    <property type="match status" value="1"/>
</dbReference>
<feature type="compositionally biased region" description="Basic and acidic residues" evidence="10">
    <location>
        <begin position="1145"/>
        <end position="1155"/>
    </location>
</feature>
<evidence type="ECO:0000256" key="10">
    <source>
        <dbReference type="SAM" id="MobiDB-lite"/>
    </source>
</evidence>
<feature type="transmembrane region" description="Helical" evidence="9">
    <location>
        <begin position="631"/>
        <end position="656"/>
    </location>
</feature>
<evidence type="ECO:0000256" key="5">
    <source>
        <dbReference type="ARBA" id="ARBA00022692"/>
    </source>
</evidence>
<feature type="transmembrane region" description="Helical" evidence="9">
    <location>
        <begin position="939"/>
        <end position="958"/>
    </location>
</feature>
<feature type="transmembrane region" description="Helical" evidence="9">
    <location>
        <begin position="839"/>
        <end position="857"/>
    </location>
</feature>
<feature type="region of interest" description="Disordered" evidence="10">
    <location>
        <begin position="82"/>
        <end position="125"/>
    </location>
</feature>
<comment type="similarity">
    <text evidence="2 9">Belongs to the anion exchanger (TC 2.A.31) family.</text>
</comment>
<dbReference type="Gene3D" id="1.10.287.570">
    <property type="entry name" value="Helical hairpin bin"/>
    <property type="match status" value="1"/>
</dbReference>
<feature type="region of interest" description="Disordered" evidence="10">
    <location>
        <begin position="255"/>
        <end position="296"/>
    </location>
</feature>
<feature type="transmembrane region" description="Helical" evidence="9">
    <location>
        <begin position="785"/>
        <end position="808"/>
    </location>
</feature>
<feature type="transmembrane region" description="Helical" evidence="9">
    <location>
        <begin position="964"/>
        <end position="984"/>
    </location>
</feature>
<dbReference type="AlphaFoldDB" id="A0A6P8IXK4"/>
<evidence type="ECO:0000256" key="9">
    <source>
        <dbReference type="RuleBase" id="RU362035"/>
    </source>
</evidence>
<feature type="transmembrane region" description="Helical" evidence="9">
    <location>
        <begin position="663"/>
        <end position="681"/>
    </location>
</feature>
<dbReference type="GO" id="GO:0005452">
    <property type="term" value="F:solute:inorganic anion antiporter activity"/>
    <property type="evidence" value="ECO:0007669"/>
    <property type="project" value="InterPro"/>
</dbReference>
<dbReference type="PRINTS" id="PR01231">
    <property type="entry name" value="HCO3TRNSPORT"/>
</dbReference>
<dbReference type="InterPro" id="IPR003020">
    <property type="entry name" value="HCO3_transpt_euk"/>
</dbReference>
<keyword evidence="5 9" id="KW-0812">Transmembrane</keyword>
<feature type="region of interest" description="Disordered" evidence="10">
    <location>
        <begin position="1083"/>
        <end position="1130"/>
    </location>
</feature>
<evidence type="ECO:0000256" key="4">
    <source>
        <dbReference type="ARBA" id="ARBA00022475"/>
    </source>
</evidence>
<feature type="transmembrane region" description="Helical" evidence="9">
    <location>
        <begin position="546"/>
        <end position="567"/>
    </location>
</feature>
<keyword evidence="7 9" id="KW-0406">Ion transport</keyword>
<dbReference type="InterPro" id="IPR011531">
    <property type="entry name" value="HCO3_transpt-like_TM_dom"/>
</dbReference>
<keyword evidence="4" id="KW-1003">Cell membrane</keyword>
<dbReference type="Proteomes" id="UP000515163">
    <property type="component" value="Unplaced"/>
</dbReference>
<feature type="compositionally biased region" description="Basic and acidic residues" evidence="10">
    <location>
        <begin position="1183"/>
        <end position="1192"/>
    </location>
</feature>
<comment type="subcellular location">
    <subcellularLocation>
        <location evidence="1">Basolateral cell membrane</location>
        <topology evidence="1">Multi-pass membrane protein</topology>
    </subcellularLocation>
    <subcellularLocation>
        <location evidence="9">Membrane</location>
        <topology evidence="9">Multi-pass membrane protein</topology>
    </subcellularLocation>
</comment>
<feature type="domain" description="Bicarbonate transporter-like transmembrane" evidence="11">
    <location>
        <begin position="517"/>
        <end position="1068"/>
    </location>
</feature>
<dbReference type="GeneID" id="116306251"/>
<dbReference type="FunFam" id="1.10.287.570:FF:000001">
    <property type="entry name" value="Anion exchange protein"/>
    <property type="match status" value="1"/>
</dbReference>
<dbReference type="PANTHER" id="PTHR11453">
    <property type="entry name" value="ANION EXCHANGE PROTEIN"/>
    <property type="match status" value="1"/>
</dbReference>
<evidence type="ECO:0000313" key="13">
    <source>
        <dbReference type="Proteomes" id="UP000515163"/>
    </source>
</evidence>
<feature type="compositionally biased region" description="Basic and acidic residues" evidence="10">
    <location>
        <begin position="1"/>
        <end position="14"/>
    </location>
</feature>
<protein>
    <recommendedName>
        <fullName evidence="9">Anion exchange protein</fullName>
    </recommendedName>
</protein>
<feature type="compositionally biased region" description="Basic residues" evidence="10">
    <location>
        <begin position="99"/>
        <end position="113"/>
    </location>
</feature>
<sequence>MSSPKKTDNVRDDPEISLEFEDSRPRSGSKTARDEAYNYLTRPRAGSKTGVSLDPHSLDFYTPKLEATEITDHRQVYVGVHLPIQNASSRTRRTSKDSSRRRHHHRHRRKHKGEKGSDASDIENPCSLPNERVRFILGGQEIEVEGHQIFAELDEYRVTEEGGVWKESARWLKFEEDVEEVGDRWSKPHVATLSLYSLFELRSCLLHGSVLLDLNASNLEQIWDLVLDDLVYTKQLEQDNRAKAKEVLLEKHVHQFDKSSKSRKQKPKTSQSLGQQLASLGSRKSSAPSLQGLEKKKPVIEGSRSVPFNLTALMEEDEPSDSDKSFPYIPSAVSLVGQGNEEDKDSERDTNNDTYETFDHNFMKKIPPGAEASNSLVGEVDFLKKPIIAFIRLENSLLLNDITEVPIPTRFMFIMLGPPSTPGRYHEVGRAIATLMSDEIFHEVAYKANCRQDLLSGMDEFLMQGTVLPPGEWDPSIRIEPPATVPSQEKRLKWGELNDDEDHDPADREEHLRKTGRLFGGLLADLRRRLPWYCSDFKDALSPQCIASVIFIYFACLTPIITFGGLMSTKTDHYMGAVEQMLAGSIGGILFSLFGGQPLIILGATGPMLVFEEIIYSFCQMSDLEYLPFRMWIGIWTMLFCFILVFTDASSYVCYFTRFTEECFATLIALIFIVEGFSKLWNVQTDHPIDIGYTTHHECLCKKQTTFFGSVTLPNGTVMNNSVTNWTELNVPIQDCEYNGGKLIGMACDENVFFLSVILTFGTFAMAISLKSFRSSTFFPTKVRAVISDFAVLISILVFVSIDVAFGVNTPKLIIPLKFQPTASHKRGWLIPPLGKNPAWVIVAAAIPAVLATILVFMDQQITALIVNRREHKLKKGAGYHLDLLMVAIIIGICSVLGLPWVVAATVLSVSHVQSLFLESQCTAPGEKTKFLGVREQRITGTAIFILIGLSVLMTPILKYIPMPVLYGLFLYMGFSALKGIQFFERIKIMFMPAKHQPDLIYLRRIKITRVHLFTFIQITCLVVLWAIKSTPAALVFPIMVLMLVVVRKVMEKFFSKHELQVLDDLMPETVKKKKLVASMSEGLNGEAVDGDGDGDGDGSESGQEDDVDGEKKEPQVNGPTQVEIPINISDEMTKSSLWKSFVREGSVKKRDKSSNNHHSSRNKHRHRHKDDGKHRSKHSRNKDKDPGLWFSMDKRRYDENDTVELRRLTAIEEDEPVVDPKEFLEIPEVRVTMPSSNGINETKDKEA</sequence>
<feature type="region of interest" description="Disordered" evidence="10">
    <location>
        <begin position="1145"/>
        <end position="1192"/>
    </location>
</feature>
<dbReference type="Pfam" id="PF07565">
    <property type="entry name" value="Band_3_cyto"/>
    <property type="match status" value="1"/>
</dbReference>
<accession>A0A6P8IXK4</accession>
<dbReference type="InParanoid" id="A0A6P8IXK4"/>
<evidence type="ECO:0000313" key="14">
    <source>
        <dbReference type="RefSeq" id="XP_031572131.1"/>
    </source>
</evidence>
<evidence type="ECO:0000259" key="11">
    <source>
        <dbReference type="Pfam" id="PF00955"/>
    </source>
</evidence>
<dbReference type="KEGG" id="aten:116306251"/>
<dbReference type="PRINTS" id="PR01232">
    <property type="entry name" value="NAHCO3TRSPRT"/>
</dbReference>
<gene>
    <name evidence="14" type="primary">LOC116306251</name>
</gene>
<feature type="transmembrane region" description="Helical" evidence="9">
    <location>
        <begin position="588"/>
        <end position="611"/>
    </location>
</feature>
<evidence type="ECO:0000256" key="6">
    <source>
        <dbReference type="ARBA" id="ARBA00022989"/>
    </source>
</evidence>
<dbReference type="NCBIfam" id="TIGR00834">
    <property type="entry name" value="ae"/>
    <property type="match status" value="1"/>
</dbReference>
<feature type="transmembrane region" description="Helical" evidence="9">
    <location>
        <begin position="752"/>
        <end position="773"/>
    </location>
</feature>
<name>A0A6P8IXK4_ACTTE</name>
<dbReference type="GO" id="GO:0016323">
    <property type="term" value="C:basolateral plasma membrane"/>
    <property type="evidence" value="ECO:0007669"/>
    <property type="project" value="UniProtKB-SubCell"/>
</dbReference>
<dbReference type="RefSeq" id="XP_031572131.1">
    <property type="nucleotide sequence ID" value="XM_031716271.1"/>
</dbReference>
<feature type="transmembrane region" description="Helical" evidence="9">
    <location>
        <begin position="1034"/>
        <end position="1051"/>
    </location>
</feature>
<dbReference type="InterPro" id="IPR003024">
    <property type="entry name" value="Na/HCO3_transpt"/>
</dbReference>
<dbReference type="InterPro" id="IPR016152">
    <property type="entry name" value="PTrfase/Anion_transptr"/>
</dbReference>
<feature type="compositionally biased region" description="Polar residues" evidence="10">
    <location>
        <begin position="268"/>
        <end position="289"/>
    </location>
</feature>
<keyword evidence="13" id="KW-1185">Reference proteome</keyword>
<evidence type="ECO:0000256" key="8">
    <source>
        <dbReference type="ARBA" id="ARBA00023136"/>
    </source>
</evidence>
<proteinExistence type="inferred from homology"/>
<feature type="compositionally biased region" description="Basic residues" evidence="10">
    <location>
        <begin position="1159"/>
        <end position="1182"/>
    </location>
</feature>
<feature type="compositionally biased region" description="Acidic residues" evidence="10">
    <location>
        <begin position="1089"/>
        <end position="1109"/>
    </location>
</feature>
<dbReference type="OrthoDB" id="1735926at2759"/>
<keyword evidence="3 9" id="KW-0813">Transport</keyword>
<keyword evidence="8 9" id="KW-0472">Membrane</keyword>
<dbReference type="GO" id="GO:0051453">
    <property type="term" value="P:regulation of intracellular pH"/>
    <property type="evidence" value="ECO:0007669"/>
    <property type="project" value="TreeGrafter"/>
</dbReference>
<evidence type="ECO:0000256" key="3">
    <source>
        <dbReference type="ARBA" id="ARBA00022448"/>
    </source>
</evidence>
<feature type="domain" description="Band 3 cytoplasmic" evidence="12">
    <location>
        <begin position="147"/>
        <end position="475"/>
    </location>
</feature>